<proteinExistence type="predicted"/>
<feature type="domain" description="HIT" evidence="4">
    <location>
        <begin position="10"/>
        <end position="119"/>
    </location>
</feature>
<accession>A0A5C0UGT3</accession>
<dbReference type="Proteomes" id="UP000324924">
    <property type="component" value="Chromosome"/>
</dbReference>
<evidence type="ECO:0000256" key="1">
    <source>
        <dbReference type="PIRSR" id="PIRSR601310-1"/>
    </source>
</evidence>
<feature type="short sequence motif" description="Histidine triad motif" evidence="2 3">
    <location>
        <begin position="103"/>
        <end position="107"/>
    </location>
</feature>
<keyword evidence="6" id="KW-1185">Reference proteome</keyword>
<dbReference type="SUPFAM" id="SSF54197">
    <property type="entry name" value="HIT-like"/>
    <property type="match status" value="1"/>
</dbReference>
<evidence type="ECO:0000256" key="3">
    <source>
        <dbReference type="PROSITE-ProRule" id="PRU00464"/>
    </source>
</evidence>
<dbReference type="PANTHER" id="PTHR23089">
    <property type="entry name" value="HISTIDINE TRIAD HIT PROTEIN"/>
    <property type="match status" value="1"/>
</dbReference>
<name>A0A5C0UGT3_9PROT</name>
<evidence type="ECO:0000313" key="5">
    <source>
        <dbReference type="EMBL" id="QEK38940.1"/>
    </source>
</evidence>
<dbReference type="RefSeq" id="WP_148972063.1">
    <property type="nucleotide sequence ID" value="NZ_CP043314.1"/>
</dbReference>
<dbReference type="AlphaFoldDB" id="A0A5C0UGT3"/>
<evidence type="ECO:0000313" key="6">
    <source>
        <dbReference type="Proteomes" id="UP000324924"/>
    </source>
</evidence>
<dbReference type="Pfam" id="PF01230">
    <property type="entry name" value="HIT"/>
    <property type="match status" value="1"/>
</dbReference>
<organism evidence="5 6">
    <name type="scientific">Candidatus Nesciobacter abundans</name>
    <dbReference type="NCBI Taxonomy" id="2601668"/>
    <lineage>
        <taxon>Bacteria</taxon>
        <taxon>Pseudomonadati</taxon>
        <taxon>Pseudomonadota</taxon>
        <taxon>Alphaproteobacteria</taxon>
        <taxon>Holosporales</taxon>
        <taxon>Holosporaceae</taxon>
        <taxon>Candidatus Nesciobacter</taxon>
    </lineage>
</organism>
<dbReference type="InterPro" id="IPR036265">
    <property type="entry name" value="HIT-like_sf"/>
</dbReference>
<dbReference type="PRINTS" id="PR00332">
    <property type="entry name" value="HISTRIAD"/>
</dbReference>
<gene>
    <name evidence="5" type="ORF">FZC36_00610</name>
</gene>
<sequence>MMALYDNNNPFAKIIRGEIPCDMLLEGTYCVIFHDINPQAKGHLLIVPKGFYTNFEDFLTNADETEILGFFKEVKEFLNKQNIKDGFRIITNQGKDAGQEIEHLHFHLLYGERLGSLKENPIS</sequence>
<evidence type="ECO:0000256" key="2">
    <source>
        <dbReference type="PIRSR" id="PIRSR601310-3"/>
    </source>
</evidence>
<dbReference type="EMBL" id="CP043314">
    <property type="protein sequence ID" value="QEK38940.1"/>
    <property type="molecule type" value="Genomic_DNA"/>
</dbReference>
<dbReference type="InterPro" id="IPR011146">
    <property type="entry name" value="HIT-like"/>
</dbReference>
<evidence type="ECO:0000259" key="4">
    <source>
        <dbReference type="PROSITE" id="PS51084"/>
    </source>
</evidence>
<dbReference type="GO" id="GO:0003824">
    <property type="term" value="F:catalytic activity"/>
    <property type="evidence" value="ECO:0007669"/>
    <property type="project" value="InterPro"/>
</dbReference>
<dbReference type="Gene3D" id="3.30.428.10">
    <property type="entry name" value="HIT-like"/>
    <property type="match status" value="1"/>
</dbReference>
<feature type="active site" description="Tele-AMP-histidine intermediate" evidence="1">
    <location>
        <position position="105"/>
    </location>
</feature>
<protein>
    <submittedName>
        <fullName evidence="5">HIT domain-containing protein</fullName>
    </submittedName>
</protein>
<dbReference type="PROSITE" id="PS51084">
    <property type="entry name" value="HIT_2"/>
    <property type="match status" value="1"/>
</dbReference>
<reference evidence="5 6" key="1">
    <citation type="submission" date="2019-08" db="EMBL/GenBank/DDBJ databases">
        <title>Highly reduced genomes of protist endosymbionts show evolutionary convergence.</title>
        <authorList>
            <person name="George E."/>
            <person name="Husnik F."/>
            <person name="Tashyreva D."/>
            <person name="Prokopchuk G."/>
            <person name="Horak A."/>
            <person name="Kwong W.K."/>
            <person name="Lukes J."/>
            <person name="Keeling P.J."/>
        </authorList>
    </citation>
    <scope>NUCLEOTIDE SEQUENCE [LARGE SCALE GENOMIC DNA]</scope>
    <source>
        <strain evidence="5">1604HC</strain>
    </source>
</reference>
<dbReference type="OrthoDB" id="9784774at2"/>
<dbReference type="InterPro" id="IPR001310">
    <property type="entry name" value="Histidine_triad_HIT"/>
</dbReference>
<dbReference type="KEGG" id="nabu:FZC36_00610"/>